<gene>
    <name evidence="8" type="ORF">DSM19430T_14500</name>
</gene>
<dbReference type="PROSITE" id="PS51257">
    <property type="entry name" value="PROKAR_LIPOPROTEIN"/>
    <property type="match status" value="1"/>
</dbReference>
<dbReference type="Pfam" id="PF05433">
    <property type="entry name" value="Rick_17kDa_Anti"/>
    <property type="match status" value="1"/>
</dbReference>
<evidence type="ECO:0000256" key="2">
    <source>
        <dbReference type="ARBA" id="ARBA00022729"/>
    </source>
</evidence>
<keyword evidence="3" id="KW-0472">Membrane</keyword>
<dbReference type="AlphaFoldDB" id="A0A7J0BSS7"/>
<feature type="signal peptide" evidence="6">
    <location>
        <begin position="1"/>
        <end position="21"/>
    </location>
</feature>
<sequence>MKRIPTVLVMALLALSLLATGCYNRSGNVYSPGQARVEHTVVYGKITDVRSVTMQAEQSGLGALGGAVVGGVIGSTMGRSSGKTLAVLGGAVLGGAAGAATEHAVGNKEALELTVEQDDGKIVTVVQEAGGEFFAVGDRVRVLRASDGSARVRH</sequence>
<dbReference type="PANTHER" id="PTHR35603">
    <property type="match status" value="1"/>
</dbReference>
<feature type="domain" description="Glycine zipper 2TM" evidence="7">
    <location>
        <begin position="61"/>
        <end position="101"/>
    </location>
</feature>
<evidence type="ECO:0000256" key="4">
    <source>
        <dbReference type="ARBA" id="ARBA00023139"/>
    </source>
</evidence>
<accession>A0A7J0BSS7</accession>
<dbReference type="GO" id="GO:0009279">
    <property type="term" value="C:cell outer membrane"/>
    <property type="evidence" value="ECO:0007669"/>
    <property type="project" value="UniProtKB-SubCell"/>
</dbReference>
<reference evidence="8 9" key="1">
    <citation type="submission" date="2020-05" db="EMBL/GenBank/DDBJ databases">
        <title>Draft genome sequence of Desulfovibrio psychrotolerans JS1T.</title>
        <authorList>
            <person name="Ueno A."/>
            <person name="Tamazawa S."/>
            <person name="Tamamura S."/>
            <person name="Murakami T."/>
            <person name="Kiyama T."/>
            <person name="Inomata H."/>
            <person name="Amano Y."/>
            <person name="Miyakawa K."/>
            <person name="Tamaki H."/>
            <person name="Naganuma T."/>
            <person name="Kaneko K."/>
        </authorList>
    </citation>
    <scope>NUCLEOTIDE SEQUENCE [LARGE SCALE GENOMIC DNA]</scope>
    <source>
        <strain evidence="8 9">JS1</strain>
    </source>
</reference>
<name>A0A7J0BSS7_9BACT</name>
<comment type="caution">
    <text evidence="8">The sequence shown here is derived from an EMBL/GenBank/DDBJ whole genome shotgun (WGS) entry which is preliminary data.</text>
</comment>
<keyword evidence="9" id="KW-1185">Reference proteome</keyword>
<feature type="chain" id="PRO_5029717538" evidence="6">
    <location>
        <begin position="22"/>
        <end position="154"/>
    </location>
</feature>
<dbReference type="PANTHER" id="PTHR35603:SF1">
    <property type="entry name" value="OUTER MEMBRANE LIPOPROTEIN SLYB"/>
    <property type="match status" value="1"/>
</dbReference>
<proteinExistence type="predicted"/>
<evidence type="ECO:0000256" key="6">
    <source>
        <dbReference type="SAM" id="SignalP"/>
    </source>
</evidence>
<comment type="subcellular location">
    <subcellularLocation>
        <location evidence="1">Cell outer membrane</location>
        <topology evidence="1">Lipid-anchor</topology>
    </subcellularLocation>
</comment>
<organism evidence="8 9">
    <name type="scientific">Desulfovibrio psychrotolerans</name>
    <dbReference type="NCBI Taxonomy" id="415242"/>
    <lineage>
        <taxon>Bacteria</taxon>
        <taxon>Pseudomonadati</taxon>
        <taxon>Thermodesulfobacteriota</taxon>
        <taxon>Desulfovibrionia</taxon>
        <taxon>Desulfovibrionales</taxon>
        <taxon>Desulfovibrionaceae</taxon>
        <taxon>Desulfovibrio</taxon>
    </lineage>
</organism>
<dbReference type="EMBL" id="BLVP01000007">
    <property type="protein sequence ID" value="GFM36766.1"/>
    <property type="molecule type" value="Genomic_DNA"/>
</dbReference>
<evidence type="ECO:0000256" key="5">
    <source>
        <dbReference type="ARBA" id="ARBA00023288"/>
    </source>
</evidence>
<evidence type="ECO:0000313" key="9">
    <source>
        <dbReference type="Proteomes" id="UP000503820"/>
    </source>
</evidence>
<evidence type="ECO:0000256" key="3">
    <source>
        <dbReference type="ARBA" id="ARBA00023136"/>
    </source>
</evidence>
<keyword evidence="5 8" id="KW-0449">Lipoprotein</keyword>
<protein>
    <submittedName>
        <fullName evidence="8">Lipoprotein</fullName>
    </submittedName>
</protein>
<keyword evidence="2 6" id="KW-0732">Signal</keyword>
<keyword evidence="4" id="KW-0564">Palmitate</keyword>
<dbReference type="InterPro" id="IPR008816">
    <property type="entry name" value="Gly_zipper_2TM_dom"/>
</dbReference>
<evidence type="ECO:0000259" key="7">
    <source>
        <dbReference type="Pfam" id="PF05433"/>
    </source>
</evidence>
<dbReference type="Proteomes" id="UP000503820">
    <property type="component" value="Unassembled WGS sequence"/>
</dbReference>
<evidence type="ECO:0000256" key="1">
    <source>
        <dbReference type="ARBA" id="ARBA00004459"/>
    </source>
</evidence>
<evidence type="ECO:0000313" key="8">
    <source>
        <dbReference type="EMBL" id="GFM36766.1"/>
    </source>
</evidence>
<dbReference type="RefSeq" id="WP_174409423.1">
    <property type="nucleotide sequence ID" value="NZ_BLVP01000007.1"/>
</dbReference>
<dbReference type="InterPro" id="IPR051407">
    <property type="entry name" value="Bact_OM_lipoprot/Surf_antigen"/>
</dbReference>